<comment type="caution">
    <text evidence="1">The sequence shown here is derived from an EMBL/GenBank/DDBJ whole genome shotgun (WGS) entry which is preliminary data.</text>
</comment>
<protein>
    <submittedName>
        <fullName evidence="1">Uncharacterized protein</fullName>
    </submittedName>
</protein>
<keyword evidence="2" id="KW-1185">Reference proteome</keyword>
<dbReference type="Proteomes" id="UP001064048">
    <property type="component" value="Chromosome 7"/>
</dbReference>
<reference evidence="1 2" key="1">
    <citation type="journal article" date="2022" name="Genome Biol. Evol.">
        <title>The Spruce Budworm Genome: Reconstructing the Evolutionary History of Antifreeze Proteins.</title>
        <authorList>
            <person name="Beliveau C."/>
            <person name="Gagne P."/>
            <person name="Picq S."/>
            <person name="Vernygora O."/>
            <person name="Keeling C.I."/>
            <person name="Pinkney K."/>
            <person name="Doucet D."/>
            <person name="Wen F."/>
            <person name="Johnston J.S."/>
            <person name="Maaroufi H."/>
            <person name="Boyle B."/>
            <person name="Laroche J."/>
            <person name="Dewar K."/>
            <person name="Juretic N."/>
            <person name="Blackburn G."/>
            <person name="Nisole A."/>
            <person name="Brunet B."/>
            <person name="Brandao M."/>
            <person name="Lumley L."/>
            <person name="Duan J."/>
            <person name="Quan G."/>
            <person name="Lucarotti C.J."/>
            <person name="Roe A.D."/>
            <person name="Sperling F.A.H."/>
            <person name="Levesque R.C."/>
            <person name="Cusson M."/>
        </authorList>
    </citation>
    <scope>NUCLEOTIDE SEQUENCE [LARGE SCALE GENOMIC DNA]</scope>
    <source>
        <strain evidence="1">Glfc:IPQL:Cfum</strain>
    </source>
</reference>
<dbReference type="EMBL" id="CM046107">
    <property type="protein sequence ID" value="KAI8432294.1"/>
    <property type="molecule type" value="Genomic_DNA"/>
</dbReference>
<evidence type="ECO:0000313" key="2">
    <source>
        <dbReference type="Proteomes" id="UP001064048"/>
    </source>
</evidence>
<organism evidence="1 2">
    <name type="scientific">Choristoneura fumiferana</name>
    <name type="common">Spruce budworm moth</name>
    <name type="synonym">Archips fumiferana</name>
    <dbReference type="NCBI Taxonomy" id="7141"/>
    <lineage>
        <taxon>Eukaryota</taxon>
        <taxon>Metazoa</taxon>
        <taxon>Ecdysozoa</taxon>
        <taxon>Arthropoda</taxon>
        <taxon>Hexapoda</taxon>
        <taxon>Insecta</taxon>
        <taxon>Pterygota</taxon>
        <taxon>Neoptera</taxon>
        <taxon>Endopterygota</taxon>
        <taxon>Lepidoptera</taxon>
        <taxon>Glossata</taxon>
        <taxon>Ditrysia</taxon>
        <taxon>Tortricoidea</taxon>
        <taxon>Tortricidae</taxon>
        <taxon>Tortricinae</taxon>
        <taxon>Choristoneura</taxon>
    </lineage>
</organism>
<evidence type="ECO:0000313" key="1">
    <source>
        <dbReference type="EMBL" id="KAI8432294.1"/>
    </source>
</evidence>
<sequence length="398" mass="43502">MNQSSMRSTVPTIKCEEAPSPSGGAGAEDPGGAYNLSVNVNLSAAVIGLLTAESATTTLRTPEIVNDVITMTNPLDQYNYNEKTSGFKSASGNDSNSSMSNGSSATSPASGTPPSIQKTCSELIKAGLKLSIESKRKMSGSDTDVGIKRMKKEDSDDDYDSSHTSTTKSEGLTPEDEERRRRRRERNKIAATKCRLKKRERTVNLVSESEILEHQNIDLKAQLKDLEVQKRQLMEMLTVHKASCVKNNGNARSPPNSNYNLVRYESNALPATFDQSPYIRPESANILASSSSFTCGTPLSGEIETITAIEPIYMPQGIEVDYRPDSVFSLQSSEANYVTTDGYMPKSTNLLVPIDSEQEYYDQEVNYNLAAQQCHTYPATVPDSQTKLNNSLNDGCLV</sequence>
<proteinExistence type="predicted"/>
<name>A0ACC0K7E1_CHOFU</name>
<gene>
    <name evidence="1" type="ORF">MSG28_004714</name>
</gene>
<accession>A0ACC0K7E1</accession>